<name>A0A1M2VLB4_TRAPU</name>
<protein>
    <submittedName>
        <fullName evidence="1">Uncharacterized protein</fullName>
    </submittedName>
</protein>
<evidence type="ECO:0000313" key="1">
    <source>
        <dbReference type="EMBL" id="OJT08346.1"/>
    </source>
</evidence>
<organism evidence="1 2">
    <name type="scientific">Trametes pubescens</name>
    <name type="common">White-rot fungus</name>
    <dbReference type="NCBI Taxonomy" id="154538"/>
    <lineage>
        <taxon>Eukaryota</taxon>
        <taxon>Fungi</taxon>
        <taxon>Dikarya</taxon>
        <taxon>Basidiomycota</taxon>
        <taxon>Agaricomycotina</taxon>
        <taxon>Agaricomycetes</taxon>
        <taxon>Polyporales</taxon>
        <taxon>Polyporaceae</taxon>
        <taxon>Trametes</taxon>
    </lineage>
</organism>
<dbReference type="Proteomes" id="UP000184267">
    <property type="component" value="Unassembled WGS sequence"/>
</dbReference>
<keyword evidence="2" id="KW-1185">Reference proteome</keyword>
<accession>A0A1M2VLB4</accession>
<evidence type="ECO:0000313" key="2">
    <source>
        <dbReference type="Proteomes" id="UP000184267"/>
    </source>
</evidence>
<reference evidence="1 2" key="1">
    <citation type="submission" date="2016-10" db="EMBL/GenBank/DDBJ databases">
        <title>Genome sequence of the basidiomycete white-rot fungus Trametes pubescens.</title>
        <authorList>
            <person name="Makela M.R."/>
            <person name="Granchi Z."/>
            <person name="Peng M."/>
            <person name="De Vries R.P."/>
            <person name="Grigoriev I."/>
            <person name="Riley R."/>
            <person name="Hilden K."/>
        </authorList>
    </citation>
    <scope>NUCLEOTIDE SEQUENCE [LARGE SCALE GENOMIC DNA]</scope>
    <source>
        <strain evidence="1 2">FBCC735</strain>
    </source>
</reference>
<dbReference type="AlphaFoldDB" id="A0A1M2VLB4"/>
<proteinExistence type="predicted"/>
<comment type="caution">
    <text evidence="1">The sequence shown here is derived from an EMBL/GenBank/DDBJ whole genome shotgun (WGS) entry which is preliminary data.</text>
</comment>
<dbReference type="EMBL" id="MNAD01001059">
    <property type="protein sequence ID" value="OJT08346.1"/>
    <property type="molecule type" value="Genomic_DNA"/>
</dbReference>
<dbReference type="OrthoDB" id="3250441at2759"/>
<gene>
    <name evidence="1" type="ORF">TRAPUB_758</name>
</gene>
<sequence>MAVWTTWVVLFKPYAADTYNFIVREQYHSDSTDTEISSAIDALSKRQSVARYIDGRSWSYKIYELPERPTAARANAKLKTAYEEHITTKYIDDLQPIYGSEPINVVGKPDNLVLIIYPDYDMSEPQHRPLSTPLSPVHEEINPRMMRDAVASAGQKCKHPSTGAKASELAITQTSTFEAAIHDGRPLSLLGAPLAIYSEAFTQFRVTMSDETLQFDPTELSSARRLVDKAAKHTPKAAG</sequence>